<keyword evidence="2" id="KW-1185">Reference proteome</keyword>
<name>A0ABR9PZ75_9BACT</name>
<accession>A0ABR9PZ75</accession>
<reference evidence="1 2" key="1">
    <citation type="submission" date="2020-02" db="EMBL/GenBank/DDBJ databases">
        <authorList>
            <person name="Babadi Z.K."/>
            <person name="Risdian C."/>
            <person name="Ebrahimipour G.H."/>
            <person name="Wink J."/>
        </authorList>
    </citation>
    <scope>NUCLEOTIDE SEQUENCE [LARGE SCALE GENOMIC DNA]</scope>
    <source>
        <strain evidence="1 2">ZKHCc1 1396</strain>
    </source>
</reference>
<gene>
    <name evidence="1" type="ORF">G4177_34175</name>
</gene>
<evidence type="ECO:0000313" key="1">
    <source>
        <dbReference type="EMBL" id="MBE4753210.1"/>
    </source>
</evidence>
<comment type="caution">
    <text evidence="1">The sequence shown here is derived from an EMBL/GenBank/DDBJ whole genome shotgun (WGS) entry which is preliminary data.</text>
</comment>
<proteinExistence type="predicted"/>
<dbReference type="RefSeq" id="WP_193430362.1">
    <property type="nucleotide sequence ID" value="NZ_CBCSIP010000070.1"/>
</dbReference>
<protein>
    <submittedName>
        <fullName evidence="1">Uncharacterized protein</fullName>
    </submittedName>
</protein>
<organism evidence="1 2">
    <name type="scientific">Corallococcus soli</name>
    <dbReference type="NCBI Taxonomy" id="2710757"/>
    <lineage>
        <taxon>Bacteria</taxon>
        <taxon>Pseudomonadati</taxon>
        <taxon>Myxococcota</taxon>
        <taxon>Myxococcia</taxon>
        <taxon>Myxococcales</taxon>
        <taxon>Cystobacterineae</taxon>
        <taxon>Myxococcaceae</taxon>
        <taxon>Corallococcus</taxon>
    </lineage>
</organism>
<dbReference type="Proteomes" id="UP001516472">
    <property type="component" value="Unassembled WGS sequence"/>
</dbReference>
<sequence length="197" mass="21970">MTVLLPTTRLGDFAVQALERPGPNDWLALVVPLTETNVTAEKLTKELAALEDNSQLNRTLSSVASFVGIVRKHPEGTLVLSGFDAFTAEDWQFIDRERSLLQRQGVTILVLGDEAIGQLFDHTPNFASWLGGAAWRLEQKAPTLSAEDRERRLDALRRWARWTDTEVITQAEQGQLPPDPPFSEWLVLLGRGDLLGK</sequence>
<evidence type="ECO:0000313" key="2">
    <source>
        <dbReference type="Proteomes" id="UP001516472"/>
    </source>
</evidence>
<dbReference type="EMBL" id="JAAIYO010000016">
    <property type="protein sequence ID" value="MBE4753210.1"/>
    <property type="molecule type" value="Genomic_DNA"/>
</dbReference>